<gene>
    <name evidence="3" type="ORF">B0T24DRAFT_702002</name>
</gene>
<feature type="domain" description="Ubiquinol-cytochrome c chaperone" evidence="2">
    <location>
        <begin position="29"/>
        <end position="72"/>
    </location>
</feature>
<dbReference type="Pfam" id="PF03981">
    <property type="entry name" value="Ubiq_cyt_C_chap"/>
    <property type="match status" value="1"/>
</dbReference>
<comment type="caution">
    <text evidence="3">The sequence shown here is derived from an EMBL/GenBank/DDBJ whole genome shotgun (WGS) entry which is preliminary data.</text>
</comment>
<keyword evidence="4" id="KW-1185">Reference proteome</keyword>
<evidence type="ECO:0000313" key="4">
    <source>
        <dbReference type="Proteomes" id="UP001287356"/>
    </source>
</evidence>
<dbReference type="AlphaFoldDB" id="A0AAE0N6P1"/>
<dbReference type="EMBL" id="JAULSN010000004">
    <property type="protein sequence ID" value="KAK3372792.1"/>
    <property type="molecule type" value="Genomic_DNA"/>
</dbReference>
<sequence>MLKPPSLTSLEPRGLKASYASPSSPTTRASAVWRNLYKARADVDVRALAAVVSWIRASLVQFEHMDDVELLACVTGKLEVCSSGTREEGNDDRK</sequence>
<feature type="region of interest" description="Disordered" evidence="1">
    <location>
        <begin position="1"/>
        <end position="27"/>
    </location>
</feature>
<proteinExistence type="predicted"/>
<name>A0AAE0N6P1_9PEZI</name>
<reference evidence="3" key="2">
    <citation type="submission" date="2023-06" db="EMBL/GenBank/DDBJ databases">
        <authorList>
            <consortium name="Lawrence Berkeley National Laboratory"/>
            <person name="Haridas S."/>
            <person name="Hensen N."/>
            <person name="Bonometti L."/>
            <person name="Westerberg I."/>
            <person name="Brannstrom I.O."/>
            <person name="Guillou S."/>
            <person name="Cros-Aarteil S."/>
            <person name="Calhoun S."/>
            <person name="Kuo A."/>
            <person name="Mondo S."/>
            <person name="Pangilinan J."/>
            <person name="Riley R."/>
            <person name="Labutti K."/>
            <person name="Andreopoulos B."/>
            <person name="Lipzen A."/>
            <person name="Chen C."/>
            <person name="Yanf M."/>
            <person name="Daum C."/>
            <person name="Ng V."/>
            <person name="Clum A."/>
            <person name="Steindorff A."/>
            <person name="Ohm R."/>
            <person name="Martin F."/>
            <person name="Silar P."/>
            <person name="Natvig D."/>
            <person name="Lalanne C."/>
            <person name="Gautier V."/>
            <person name="Ament-Velasquez S.L."/>
            <person name="Kruys A."/>
            <person name="Hutchinson M.I."/>
            <person name="Powell A.J."/>
            <person name="Barry K."/>
            <person name="Miller A.N."/>
            <person name="Grigoriev I.V."/>
            <person name="Debuchy R."/>
            <person name="Gladieux P."/>
            <person name="Thoren M.H."/>
            <person name="Johannesson H."/>
        </authorList>
    </citation>
    <scope>NUCLEOTIDE SEQUENCE</scope>
    <source>
        <strain evidence="3">CBS 958.72</strain>
    </source>
</reference>
<organism evidence="3 4">
    <name type="scientific">Lasiosphaeria ovina</name>
    <dbReference type="NCBI Taxonomy" id="92902"/>
    <lineage>
        <taxon>Eukaryota</taxon>
        <taxon>Fungi</taxon>
        <taxon>Dikarya</taxon>
        <taxon>Ascomycota</taxon>
        <taxon>Pezizomycotina</taxon>
        <taxon>Sordariomycetes</taxon>
        <taxon>Sordariomycetidae</taxon>
        <taxon>Sordariales</taxon>
        <taxon>Lasiosphaeriaceae</taxon>
        <taxon>Lasiosphaeria</taxon>
    </lineage>
</organism>
<feature type="compositionally biased region" description="Low complexity" evidence="1">
    <location>
        <begin position="17"/>
        <end position="27"/>
    </location>
</feature>
<evidence type="ECO:0000259" key="2">
    <source>
        <dbReference type="Pfam" id="PF03981"/>
    </source>
</evidence>
<dbReference type="Proteomes" id="UP001287356">
    <property type="component" value="Unassembled WGS sequence"/>
</dbReference>
<dbReference type="InterPro" id="IPR021150">
    <property type="entry name" value="Ubiq_cyt_c_chap"/>
</dbReference>
<evidence type="ECO:0000256" key="1">
    <source>
        <dbReference type="SAM" id="MobiDB-lite"/>
    </source>
</evidence>
<reference evidence="3" key="1">
    <citation type="journal article" date="2023" name="Mol. Phylogenet. Evol.">
        <title>Genome-scale phylogeny and comparative genomics of the fungal order Sordariales.</title>
        <authorList>
            <person name="Hensen N."/>
            <person name="Bonometti L."/>
            <person name="Westerberg I."/>
            <person name="Brannstrom I.O."/>
            <person name="Guillou S."/>
            <person name="Cros-Aarteil S."/>
            <person name="Calhoun S."/>
            <person name="Haridas S."/>
            <person name="Kuo A."/>
            <person name="Mondo S."/>
            <person name="Pangilinan J."/>
            <person name="Riley R."/>
            <person name="LaButti K."/>
            <person name="Andreopoulos B."/>
            <person name="Lipzen A."/>
            <person name="Chen C."/>
            <person name="Yan M."/>
            <person name="Daum C."/>
            <person name="Ng V."/>
            <person name="Clum A."/>
            <person name="Steindorff A."/>
            <person name="Ohm R.A."/>
            <person name="Martin F."/>
            <person name="Silar P."/>
            <person name="Natvig D.O."/>
            <person name="Lalanne C."/>
            <person name="Gautier V."/>
            <person name="Ament-Velasquez S.L."/>
            <person name="Kruys A."/>
            <person name="Hutchinson M.I."/>
            <person name="Powell A.J."/>
            <person name="Barry K."/>
            <person name="Miller A.N."/>
            <person name="Grigoriev I.V."/>
            <person name="Debuchy R."/>
            <person name="Gladieux P."/>
            <person name="Hiltunen Thoren M."/>
            <person name="Johannesson H."/>
        </authorList>
    </citation>
    <scope>NUCLEOTIDE SEQUENCE</scope>
    <source>
        <strain evidence="3">CBS 958.72</strain>
    </source>
</reference>
<accession>A0AAE0N6P1</accession>
<protein>
    <recommendedName>
        <fullName evidence="2">Ubiquinol-cytochrome c chaperone domain-containing protein</fullName>
    </recommendedName>
</protein>
<evidence type="ECO:0000313" key="3">
    <source>
        <dbReference type="EMBL" id="KAK3372792.1"/>
    </source>
</evidence>